<keyword evidence="1" id="KW-0808">Transferase</keyword>
<dbReference type="PANTHER" id="PTHR43289">
    <property type="entry name" value="MITOGEN-ACTIVATED PROTEIN KINASE KINASE KINASE 20-RELATED"/>
    <property type="match status" value="1"/>
</dbReference>
<evidence type="ECO:0000313" key="7">
    <source>
        <dbReference type="Proteomes" id="UP000886800"/>
    </source>
</evidence>
<dbReference type="PANTHER" id="PTHR43289:SF34">
    <property type="entry name" value="SERINE_THREONINE-PROTEIN KINASE YBDM-RELATED"/>
    <property type="match status" value="1"/>
</dbReference>
<feature type="domain" description="Protein kinase" evidence="5">
    <location>
        <begin position="13"/>
        <end position="93"/>
    </location>
</feature>
<proteinExistence type="predicted"/>
<dbReference type="GO" id="GO:0004674">
    <property type="term" value="F:protein serine/threonine kinase activity"/>
    <property type="evidence" value="ECO:0007669"/>
    <property type="project" value="TreeGrafter"/>
</dbReference>
<dbReference type="Pfam" id="PF00069">
    <property type="entry name" value="Pkinase"/>
    <property type="match status" value="1"/>
</dbReference>
<feature type="non-terminal residue" evidence="6">
    <location>
        <position position="93"/>
    </location>
</feature>
<evidence type="ECO:0000259" key="5">
    <source>
        <dbReference type="PROSITE" id="PS50011"/>
    </source>
</evidence>
<dbReference type="PROSITE" id="PS50011">
    <property type="entry name" value="PROTEIN_KINASE_DOM"/>
    <property type="match status" value="1"/>
</dbReference>
<accession>A0A9D1WRH5</accession>
<dbReference type="Gene3D" id="3.30.200.20">
    <property type="entry name" value="Phosphorylase Kinase, domain 1"/>
    <property type="match status" value="1"/>
</dbReference>
<evidence type="ECO:0000256" key="3">
    <source>
        <dbReference type="ARBA" id="ARBA00022777"/>
    </source>
</evidence>
<dbReference type="InterPro" id="IPR000719">
    <property type="entry name" value="Prot_kinase_dom"/>
</dbReference>
<sequence>MENYIGKKLDGRYEILELCGIGGMANVYKAYDLLENRVVAVKILRDEYLGNEDMRRRFKNESKAMAVLNHPNVMRVYDVCFSDKMQSIVMEYI</sequence>
<reference evidence="6" key="2">
    <citation type="submission" date="2021-04" db="EMBL/GenBank/DDBJ databases">
        <authorList>
            <person name="Gilroy R."/>
        </authorList>
    </citation>
    <scope>NUCLEOTIDE SEQUENCE</scope>
    <source>
        <strain evidence="6">CHK188-5543</strain>
    </source>
</reference>
<organism evidence="6 7">
    <name type="scientific">Candidatus Anaerotruncus excrementipullorum</name>
    <dbReference type="NCBI Taxonomy" id="2838465"/>
    <lineage>
        <taxon>Bacteria</taxon>
        <taxon>Bacillati</taxon>
        <taxon>Bacillota</taxon>
        <taxon>Clostridia</taxon>
        <taxon>Eubacteriales</taxon>
        <taxon>Oscillospiraceae</taxon>
        <taxon>Anaerotruncus</taxon>
    </lineage>
</organism>
<dbReference type="EMBL" id="DXES01000125">
    <property type="protein sequence ID" value="HIX65764.1"/>
    <property type="molecule type" value="Genomic_DNA"/>
</dbReference>
<dbReference type="GO" id="GO:0005524">
    <property type="term" value="F:ATP binding"/>
    <property type="evidence" value="ECO:0007669"/>
    <property type="project" value="UniProtKB-KW"/>
</dbReference>
<protein>
    <submittedName>
        <fullName evidence="6">Protein kinase</fullName>
    </submittedName>
</protein>
<comment type="caution">
    <text evidence="6">The sequence shown here is derived from an EMBL/GenBank/DDBJ whole genome shotgun (WGS) entry which is preliminary data.</text>
</comment>
<name>A0A9D1WRH5_9FIRM</name>
<evidence type="ECO:0000256" key="2">
    <source>
        <dbReference type="ARBA" id="ARBA00022741"/>
    </source>
</evidence>
<evidence type="ECO:0000313" key="6">
    <source>
        <dbReference type="EMBL" id="HIX65764.1"/>
    </source>
</evidence>
<dbReference type="InterPro" id="IPR011009">
    <property type="entry name" value="Kinase-like_dom_sf"/>
</dbReference>
<evidence type="ECO:0000256" key="4">
    <source>
        <dbReference type="ARBA" id="ARBA00022840"/>
    </source>
</evidence>
<keyword evidence="4" id="KW-0067">ATP-binding</keyword>
<keyword evidence="2" id="KW-0547">Nucleotide-binding</keyword>
<dbReference type="AlphaFoldDB" id="A0A9D1WRH5"/>
<gene>
    <name evidence="6" type="ORF">H9736_05885</name>
</gene>
<keyword evidence="3 6" id="KW-0418">Kinase</keyword>
<evidence type="ECO:0000256" key="1">
    <source>
        <dbReference type="ARBA" id="ARBA00022679"/>
    </source>
</evidence>
<dbReference type="SUPFAM" id="SSF56112">
    <property type="entry name" value="Protein kinase-like (PK-like)"/>
    <property type="match status" value="1"/>
</dbReference>
<dbReference type="Proteomes" id="UP000886800">
    <property type="component" value="Unassembled WGS sequence"/>
</dbReference>
<reference evidence="6" key="1">
    <citation type="journal article" date="2021" name="PeerJ">
        <title>Extensive microbial diversity within the chicken gut microbiome revealed by metagenomics and culture.</title>
        <authorList>
            <person name="Gilroy R."/>
            <person name="Ravi A."/>
            <person name="Getino M."/>
            <person name="Pursley I."/>
            <person name="Horton D.L."/>
            <person name="Alikhan N.F."/>
            <person name="Baker D."/>
            <person name="Gharbi K."/>
            <person name="Hall N."/>
            <person name="Watson M."/>
            <person name="Adriaenssens E.M."/>
            <person name="Foster-Nyarko E."/>
            <person name="Jarju S."/>
            <person name="Secka A."/>
            <person name="Antonio M."/>
            <person name="Oren A."/>
            <person name="Chaudhuri R.R."/>
            <person name="La Ragione R."/>
            <person name="Hildebrand F."/>
            <person name="Pallen M.J."/>
        </authorList>
    </citation>
    <scope>NUCLEOTIDE SEQUENCE</scope>
    <source>
        <strain evidence="6">CHK188-5543</strain>
    </source>
</reference>